<organism evidence="1 2">
    <name type="scientific">Pleurotus eryngii</name>
    <name type="common">Boletus of the steppes</name>
    <dbReference type="NCBI Taxonomy" id="5323"/>
    <lineage>
        <taxon>Eukaryota</taxon>
        <taxon>Fungi</taxon>
        <taxon>Dikarya</taxon>
        <taxon>Basidiomycota</taxon>
        <taxon>Agaricomycotina</taxon>
        <taxon>Agaricomycetes</taxon>
        <taxon>Agaricomycetidae</taxon>
        <taxon>Agaricales</taxon>
        <taxon>Pleurotineae</taxon>
        <taxon>Pleurotaceae</taxon>
        <taxon>Pleurotus</taxon>
    </lineage>
</organism>
<accession>A0A9P5ZRZ3</accession>
<name>A0A9P5ZRZ3_PLEER</name>
<sequence>MTFKRTTHSEFDCKLTSIGDLPPINSIFLATFANVKCFIGVGKALSEVACFHFRTFDGLSMKRSLRPRLVKSS</sequence>
<evidence type="ECO:0000313" key="1">
    <source>
        <dbReference type="EMBL" id="KAF9491279.1"/>
    </source>
</evidence>
<protein>
    <submittedName>
        <fullName evidence="1">Uncharacterized protein</fullName>
    </submittedName>
</protein>
<reference evidence="1" key="1">
    <citation type="submission" date="2020-11" db="EMBL/GenBank/DDBJ databases">
        <authorList>
            <consortium name="DOE Joint Genome Institute"/>
            <person name="Ahrendt S."/>
            <person name="Riley R."/>
            <person name="Andreopoulos W."/>
            <person name="Labutti K."/>
            <person name="Pangilinan J."/>
            <person name="Ruiz-Duenas F.J."/>
            <person name="Barrasa J.M."/>
            <person name="Sanchez-Garcia M."/>
            <person name="Camarero S."/>
            <person name="Miyauchi S."/>
            <person name="Serrano A."/>
            <person name="Linde D."/>
            <person name="Babiker R."/>
            <person name="Drula E."/>
            <person name="Ayuso-Fernandez I."/>
            <person name="Pacheco R."/>
            <person name="Padilla G."/>
            <person name="Ferreira P."/>
            <person name="Barriuso J."/>
            <person name="Kellner H."/>
            <person name="Castanera R."/>
            <person name="Alfaro M."/>
            <person name="Ramirez L."/>
            <person name="Pisabarro A.G."/>
            <person name="Kuo A."/>
            <person name="Tritt A."/>
            <person name="Lipzen A."/>
            <person name="He G."/>
            <person name="Yan M."/>
            <person name="Ng V."/>
            <person name="Cullen D."/>
            <person name="Martin F."/>
            <person name="Rosso M.-N."/>
            <person name="Henrissat B."/>
            <person name="Hibbett D."/>
            <person name="Martinez A.T."/>
            <person name="Grigoriev I.V."/>
        </authorList>
    </citation>
    <scope>NUCLEOTIDE SEQUENCE</scope>
    <source>
        <strain evidence="1">ATCC 90797</strain>
    </source>
</reference>
<dbReference type="Proteomes" id="UP000807025">
    <property type="component" value="Unassembled WGS sequence"/>
</dbReference>
<gene>
    <name evidence="1" type="ORF">BDN71DRAFT_92477</name>
</gene>
<dbReference type="EMBL" id="MU154623">
    <property type="protein sequence ID" value="KAF9491279.1"/>
    <property type="molecule type" value="Genomic_DNA"/>
</dbReference>
<comment type="caution">
    <text evidence="1">The sequence shown here is derived from an EMBL/GenBank/DDBJ whole genome shotgun (WGS) entry which is preliminary data.</text>
</comment>
<keyword evidence="2" id="KW-1185">Reference proteome</keyword>
<evidence type="ECO:0000313" key="2">
    <source>
        <dbReference type="Proteomes" id="UP000807025"/>
    </source>
</evidence>
<proteinExistence type="predicted"/>
<dbReference type="AlphaFoldDB" id="A0A9P5ZRZ3"/>